<accession>A0A2N5ZE07</accession>
<dbReference type="PANTHER" id="PTHR37307:SF1">
    <property type="entry name" value="CELL DIVISION PROTEIN WHIA-RELATED"/>
    <property type="match status" value="1"/>
</dbReference>
<dbReference type="Proteomes" id="UP000234857">
    <property type="component" value="Unassembled WGS sequence"/>
</dbReference>
<dbReference type="InterPro" id="IPR027434">
    <property type="entry name" value="Homing_endonucl"/>
</dbReference>
<dbReference type="InterPro" id="IPR039518">
    <property type="entry name" value="WhiA_LAGLIDADG_dom"/>
</dbReference>
<dbReference type="AlphaFoldDB" id="A0A2N5ZE07"/>
<gene>
    <name evidence="6" type="primary">whiA</name>
    <name evidence="6" type="ORF">C0601_08965</name>
</gene>
<keyword evidence="3" id="KW-0131">Cell cycle</keyword>
<dbReference type="Pfam" id="PF14527">
    <property type="entry name" value="LAGLIDADG_WhiA"/>
    <property type="match status" value="1"/>
</dbReference>
<dbReference type="GO" id="GO:0051301">
    <property type="term" value="P:cell division"/>
    <property type="evidence" value="ECO:0007669"/>
    <property type="project" value="UniProtKB-KW"/>
</dbReference>
<evidence type="ECO:0000259" key="4">
    <source>
        <dbReference type="Pfam" id="PF02650"/>
    </source>
</evidence>
<sequence length="306" mass="36287">MENFTEKLKQEILLESSCENCAKMVFFALLYFSSSFEREGGRMLLKISFPSIYVYRKIFPLLSSLQLEKDDLQCVYNRKNVIKRIELIIRSESFEDKKLLEYHFNKALIRPFLKDACCFRTFIKTVFLLKGSIVNPDKQYFLEINFGGNDKIAGMIIKRLKKNGITIRKNNREESLMLYLKRFDEIIRFLHVLQCPKFIMFMQDRSLVKEIRNNTNRKINCDMNNLNRTVNTGISQATLFQEILDSKYYGKLDEISRRLIKARIKNPDVSYVELGEILELTKAQVSYYIKKINRKYLKYKNNLVNS</sequence>
<reference evidence="6 7" key="1">
    <citation type="submission" date="2017-11" db="EMBL/GenBank/DDBJ databases">
        <title>Genome-resolved metagenomics identifies genetic mobility, metabolic interactions, and unexpected diversity in perchlorate-reducing communities.</title>
        <authorList>
            <person name="Barnum T.P."/>
            <person name="Figueroa I.A."/>
            <person name="Carlstrom C.I."/>
            <person name="Lucas L.N."/>
            <person name="Engelbrektson A.L."/>
            <person name="Coates J.D."/>
        </authorList>
    </citation>
    <scope>NUCLEOTIDE SEQUENCE [LARGE SCALE GENOMIC DNA]</scope>
    <source>
        <strain evidence="6">BM706</strain>
    </source>
</reference>
<evidence type="ECO:0000259" key="5">
    <source>
        <dbReference type="Pfam" id="PF14527"/>
    </source>
</evidence>
<feature type="domain" description="WhiA LAGLIDADG-like" evidence="5">
    <location>
        <begin position="120"/>
        <end position="212"/>
    </location>
</feature>
<keyword evidence="2 6" id="KW-0238">DNA-binding</keyword>
<evidence type="ECO:0000256" key="2">
    <source>
        <dbReference type="ARBA" id="ARBA00023125"/>
    </source>
</evidence>
<dbReference type="GO" id="GO:0043937">
    <property type="term" value="P:regulation of sporulation"/>
    <property type="evidence" value="ECO:0007669"/>
    <property type="project" value="InterPro"/>
</dbReference>
<keyword evidence="1" id="KW-0132">Cell division</keyword>
<proteinExistence type="predicted"/>
<evidence type="ECO:0000313" key="6">
    <source>
        <dbReference type="EMBL" id="PLX16906.1"/>
    </source>
</evidence>
<dbReference type="EMBL" id="PKTG01000101">
    <property type="protein sequence ID" value="PLX16906.1"/>
    <property type="molecule type" value="Genomic_DNA"/>
</dbReference>
<dbReference type="NCBIfam" id="TIGR00647">
    <property type="entry name" value="DNA_bind_WhiA"/>
    <property type="match status" value="1"/>
</dbReference>
<feature type="domain" description="Sporulation regulator WhiA C-terminal" evidence="4">
    <location>
        <begin position="216"/>
        <end position="294"/>
    </location>
</feature>
<dbReference type="InterPro" id="IPR023054">
    <property type="entry name" value="Sporulation_regulator_WhiA_C"/>
</dbReference>
<dbReference type="InterPro" id="IPR003802">
    <property type="entry name" value="Sporulation_regulator_WhiA"/>
</dbReference>
<evidence type="ECO:0000256" key="1">
    <source>
        <dbReference type="ARBA" id="ARBA00022618"/>
    </source>
</evidence>
<evidence type="ECO:0000256" key="3">
    <source>
        <dbReference type="ARBA" id="ARBA00023306"/>
    </source>
</evidence>
<protein>
    <submittedName>
        <fullName evidence="6">DNA-binding protein WhiA</fullName>
    </submittedName>
</protein>
<dbReference type="Pfam" id="PF02650">
    <property type="entry name" value="HTH_WhiA"/>
    <property type="match status" value="1"/>
</dbReference>
<comment type="caution">
    <text evidence="6">The sequence shown here is derived from an EMBL/GenBank/DDBJ whole genome shotgun (WGS) entry which is preliminary data.</text>
</comment>
<dbReference type="PANTHER" id="PTHR37307">
    <property type="entry name" value="CELL DIVISION PROTEIN WHIA-RELATED"/>
    <property type="match status" value="1"/>
</dbReference>
<dbReference type="GO" id="GO:0003677">
    <property type="term" value="F:DNA binding"/>
    <property type="evidence" value="ECO:0007669"/>
    <property type="project" value="UniProtKB-KW"/>
</dbReference>
<evidence type="ECO:0000313" key="7">
    <source>
        <dbReference type="Proteomes" id="UP000234857"/>
    </source>
</evidence>
<dbReference type="Gene3D" id="3.10.28.10">
    <property type="entry name" value="Homing endonucleases"/>
    <property type="match status" value="1"/>
</dbReference>
<organism evidence="6 7">
    <name type="scientific">Muiribacterium halophilum</name>
    <dbReference type="NCBI Taxonomy" id="2053465"/>
    <lineage>
        <taxon>Bacteria</taxon>
        <taxon>Candidatus Muiribacteriota</taxon>
        <taxon>Candidatus Muiribacteriia</taxon>
        <taxon>Candidatus Muiribacteriales</taxon>
        <taxon>Candidatus Muiribacteriaceae</taxon>
        <taxon>Candidatus Muiribacterium</taxon>
    </lineage>
</organism>
<name>A0A2N5ZE07_MUIH1</name>